<sequence length="55" mass="5807">MLAKELAKERPARVNAISAGLTMTVANKSMDETNRNSMLANAASIFPAGKAREAS</sequence>
<gene>
    <name evidence="1" type="ORF">VTAP4600_B0032</name>
</gene>
<dbReference type="Proteomes" id="UP000235828">
    <property type="component" value="Chromosome B"/>
</dbReference>
<proteinExistence type="predicted"/>
<evidence type="ECO:0000313" key="1">
    <source>
        <dbReference type="EMBL" id="SON51643.1"/>
    </source>
</evidence>
<accession>A0A2N8ZIA8</accession>
<reference evidence="1 2" key="1">
    <citation type="submission" date="2017-10" db="EMBL/GenBank/DDBJ databases">
        <authorList>
            <person name="Banno H."/>
            <person name="Chua N.-H."/>
        </authorList>
    </citation>
    <scope>NUCLEOTIDE SEQUENCE [LARGE SCALE GENOMIC DNA]</scope>
    <source>
        <strain evidence="1">Vibrio tapetis CECT4600</strain>
    </source>
</reference>
<dbReference type="KEGG" id="vta:B0032"/>
<evidence type="ECO:0000313" key="2">
    <source>
        <dbReference type="Proteomes" id="UP000235828"/>
    </source>
</evidence>
<dbReference type="EMBL" id="LT960612">
    <property type="protein sequence ID" value="SON51643.1"/>
    <property type="molecule type" value="Genomic_DNA"/>
</dbReference>
<protein>
    <submittedName>
        <fullName evidence="1">Dehydrogenase</fullName>
    </submittedName>
</protein>
<keyword evidence="2" id="KW-1185">Reference proteome</keyword>
<dbReference type="AlphaFoldDB" id="A0A2N8ZIA8"/>
<organism evidence="1 2">
    <name type="scientific">Vibrio tapetis subsp. tapetis</name>
    <dbReference type="NCBI Taxonomy" id="1671868"/>
    <lineage>
        <taxon>Bacteria</taxon>
        <taxon>Pseudomonadati</taxon>
        <taxon>Pseudomonadota</taxon>
        <taxon>Gammaproteobacteria</taxon>
        <taxon>Vibrionales</taxon>
        <taxon>Vibrionaceae</taxon>
        <taxon>Vibrio</taxon>
    </lineage>
</organism>
<name>A0A2N8ZIA8_9VIBR</name>